<reference evidence="2 3" key="1">
    <citation type="journal article" date="2018" name="Nat. Ecol. Evol.">
        <title>Pezizomycetes genomes reveal the molecular basis of ectomycorrhizal truffle lifestyle.</title>
        <authorList>
            <person name="Murat C."/>
            <person name="Payen T."/>
            <person name="Noel B."/>
            <person name="Kuo A."/>
            <person name="Morin E."/>
            <person name="Chen J."/>
            <person name="Kohler A."/>
            <person name="Krizsan K."/>
            <person name="Balestrini R."/>
            <person name="Da Silva C."/>
            <person name="Montanini B."/>
            <person name="Hainaut M."/>
            <person name="Levati E."/>
            <person name="Barry K.W."/>
            <person name="Belfiori B."/>
            <person name="Cichocki N."/>
            <person name="Clum A."/>
            <person name="Dockter R.B."/>
            <person name="Fauchery L."/>
            <person name="Guy J."/>
            <person name="Iotti M."/>
            <person name="Le Tacon F."/>
            <person name="Lindquist E.A."/>
            <person name="Lipzen A."/>
            <person name="Malagnac F."/>
            <person name="Mello A."/>
            <person name="Molinier V."/>
            <person name="Miyauchi S."/>
            <person name="Poulain J."/>
            <person name="Riccioni C."/>
            <person name="Rubini A."/>
            <person name="Sitrit Y."/>
            <person name="Splivallo R."/>
            <person name="Traeger S."/>
            <person name="Wang M."/>
            <person name="Zifcakova L."/>
            <person name="Wipf D."/>
            <person name="Zambonelli A."/>
            <person name="Paolocci F."/>
            <person name="Nowrousian M."/>
            <person name="Ottonello S."/>
            <person name="Baldrian P."/>
            <person name="Spatafora J.W."/>
            <person name="Henrissat B."/>
            <person name="Nagy L.G."/>
            <person name="Aury J.M."/>
            <person name="Wincker P."/>
            <person name="Grigoriev I.V."/>
            <person name="Bonfante P."/>
            <person name="Martin F.M."/>
        </authorList>
    </citation>
    <scope>NUCLEOTIDE SEQUENCE [LARGE SCALE GENOMIC DNA]</scope>
    <source>
        <strain evidence="2 3">120613-1</strain>
    </source>
</reference>
<dbReference type="AlphaFoldDB" id="A0A3N4K4Z5"/>
<feature type="region of interest" description="Disordered" evidence="1">
    <location>
        <begin position="1"/>
        <end position="20"/>
    </location>
</feature>
<proteinExistence type="predicted"/>
<accession>A0A3N4K4Z5</accession>
<organism evidence="2 3">
    <name type="scientific">Choiromyces venosus 120613-1</name>
    <dbReference type="NCBI Taxonomy" id="1336337"/>
    <lineage>
        <taxon>Eukaryota</taxon>
        <taxon>Fungi</taxon>
        <taxon>Dikarya</taxon>
        <taxon>Ascomycota</taxon>
        <taxon>Pezizomycotina</taxon>
        <taxon>Pezizomycetes</taxon>
        <taxon>Pezizales</taxon>
        <taxon>Tuberaceae</taxon>
        <taxon>Choiromyces</taxon>
    </lineage>
</organism>
<evidence type="ECO:0000313" key="2">
    <source>
        <dbReference type="EMBL" id="RPB05443.1"/>
    </source>
</evidence>
<evidence type="ECO:0000313" key="3">
    <source>
        <dbReference type="Proteomes" id="UP000276215"/>
    </source>
</evidence>
<keyword evidence="3" id="KW-1185">Reference proteome</keyword>
<dbReference type="Proteomes" id="UP000276215">
    <property type="component" value="Unassembled WGS sequence"/>
</dbReference>
<dbReference type="EMBL" id="ML120353">
    <property type="protein sequence ID" value="RPB05443.1"/>
    <property type="molecule type" value="Genomic_DNA"/>
</dbReference>
<gene>
    <name evidence="2" type="ORF">L873DRAFT_1898681</name>
</gene>
<name>A0A3N4K4Z5_9PEZI</name>
<protein>
    <submittedName>
        <fullName evidence="2">Uncharacterized protein</fullName>
    </submittedName>
</protein>
<evidence type="ECO:0000256" key="1">
    <source>
        <dbReference type="SAM" id="MobiDB-lite"/>
    </source>
</evidence>
<sequence>MNLTSRRKNTLPMRPGYFRNTDNPNMTIAQTMILPDGQLKGLQIILQECTLWPVRRKFLT</sequence>